<proteinExistence type="predicted"/>
<dbReference type="GO" id="GO:0030139">
    <property type="term" value="C:endocytic vesicle"/>
    <property type="evidence" value="ECO:0007669"/>
    <property type="project" value="TreeGrafter"/>
</dbReference>
<dbReference type="PROSITE" id="PS51205">
    <property type="entry name" value="VPS9"/>
    <property type="match status" value="1"/>
</dbReference>
<name>A0A3N4HVE7_ASCIM</name>
<dbReference type="InterPro" id="IPR037191">
    <property type="entry name" value="VPS9_dom_sf"/>
</dbReference>
<feature type="region of interest" description="Disordered" evidence="1">
    <location>
        <begin position="497"/>
        <end position="580"/>
    </location>
</feature>
<gene>
    <name evidence="3" type="ORF">BJ508DRAFT_365408</name>
</gene>
<dbReference type="GO" id="GO:0031267">
    <property type="term" value="F:small GTPase binding"/>
    <property type="evidence" value="ECO:0007669"/>
    <property type="project" value="TreeGrafter"/>
</dbReference>
<dbReference type="GO" id="GO:0005829">
    <property type="term" value="C:cytosol"/>
    <property type="evidence" value="ECO:0007669"/>
    <property type="project" value="TreeGrafter"/>
</dbReference>
<dbReference type="GO" id="GO:0016192">
    <property type="term" value="P:vesicle-mediated transport"/>
    <property type="evidence" value="ECO:0007669"/>
    <property type="project" value="InterPro"/>
</dbReference>
<feature type="compositionally biased region" description="Low complexity" evidence="1">
    <location>
        <begin position="544"/>
        <end position="580"/>
    </location>
</feature>
<accession>A0A3N4HVE7</accession>
<keyword evidence="4" id="KW-1185">Reference proteome</keyword>
<reference evidence="3 4" key="1">
    <citation type="journal article" date="2018" name="Nat. Ecol. Evol.">
        <title>Pezizomycetes genomes reveal the molecular basis of ectomycorrhizal truffle lifestyle.</title>
        <authorList>
            <person name="Murat C."/>
            <person name="Payen T."/>
            <person name="Noel B."/>
            <person name="Kuo A."/>
            <person name="Morin E."/>
            <person name="Chen J."/>
            <person name="Kohler A."/>
            <person name="Krizsan K."/>
            <person name="Balestrini R."/>
            <person name="Da Silva C."/>
            <person name="Montanini B."/>
            <person name="Hainaut M."/>
            <person name="Levati E."/>
            <person name="Barry K.W."/>
            <person name="Belfiori B."/>
            <person name="Cichocki N."/>
            <person name="Clum A."/>
            <person name="Dockter R.B."/>
            <person name="Fauchery L."/>
            <person name="Guy J."/>
            <person name="Iotti M."/>
            <person name="Le Tacon F."/>
            <person name="Lindquist E.A."/>
            <person name="Lipzen A."/>
            <person name="Malagnac F."/>
            <person name="Mello A."/>
            <person name="Molinier V."/>
            <person name="Miyauchi S."/>
            <person name="Poulain J."/>
            <person name="Riccioni C."/>
            <person name="Rubini A."/>
            <person name="Sitrit Y."/>
            <person name="Splivallo R."/>
            <person name="Traeger S."/>
            <person name="Wang M."/>
            <person name="Zifcakova L."/>
            <person name="Wipf D."/>
            <person name="Zambonelli A."/>
            <person name="Paolocci F."/>
            <person name="Nowrousian M."/>
            <person name="Ottonello S."/>
            <person name="Baldrian P."/>
            <person name="Spatafora J.W."/>
            <person name="Henrissat B."/>
            <person name="Nagy L.G."/>
            <person name="Aury J.M."/>
            <person name="Wincker P."/>
            <person name="Grigoriev I.V."/>
            <person name="Bonfante P."/>
            <person name="Martin F.M."/>
        </authorList>
    </citation>
    <scope>NUCLEOTIDE SEQUENCE [LARGE SCALE GENOMIC DNA]</scope>
    <source>
        <strain evidence="3 4">RN42</strain>
    </source>
</reference>
<evidence type="ECO:0000256" key="1">
    <source>
        <dbReference type="SAM" id="MobiDB-lite"/>
    </source>
</evidence>
<protein>
    <recommendedName>
        <fullName evidence="2">VPS9 domain-containing protein</fullName>
    </recommendedName>
</protein>
<dbReference type="OrthoDB" id="10264848at2759"/>
<dbReference type="Proteomes" id="UP000275078">
    <property type="component" value="Unassembled WGS sequence"/>
</dbReference>
<dbReference type="STRING" id="1160509.A0A3N4HVE7"/>
<feature type="region of interest" description="Disordered" evidence="1">
    <location>
        <begin position="362"/>
        <end position="384"/>
    </location>
</feature>
<feature type="compositionally biased region" description="Basic and acidic residues" evidence="1">
    <location>
        <begin position="639"/>
        <end position="661"/>
    </location>
</feature>
<dbReference type="SUPFAM" id="SSF109993">
    <property type="entry name" value="VPS9 domain"/>
    <property type="match status" value="1"/>
</dbReference>
<dbReference type="PANTHER" id="PTHR23101">
    <property type="entry name" value="RAB GDP/GTP EXCHANGE FACTOR"/>
    <property type="match status" value="1"/>
</dbReference>
<dbReference type="GO" id="GO:0005085">
    <property type="term" value="F:guanyl-nucleotide exchange factor activity"/>
    <property type="evidence" value="ECO:0007669"/>
    <property type="project" value="InterPro"/>
</dbReference>
<feature type="region of interest" description="Disordered" evidence="1">
    <location>
        <begin position="1"/>
        <end position="78"/>
    </location>
</feature>
<evidence type="ECO:0000259" key="2">
    <source>
        <dbReference type="PROSITE" id="PS51205"/>
    </source>
</evidence>
<dbReference type="PANTHER" id="PTHR23101:SF97">
    <property type="entry name" value="DOMAIN PROTEIN, PUTATIVE (AFU_ORTHOLOGUE AFUA_2G10890)-RELATED"/>
    <property type="match status" value="1"/>
</dbReference>
<evidence type="ECO:0000313" key="3">
    <source>
        <dbReference type="EMBL" id="RPA75820.1"/>
    </source>
</evidence>
<dbReference type="Gene3D" id="1.20.1050.80">
    <property type="entry name" value="VPS9 domain"/>
    <property type="match status" value="1"/>
</dbReference>
<dbReference type="SMART" id="SM00167">
    <property type="entry name" value="VPS9"/>
    <property type="match status" value="1"/>
</dbReference>
<dbReference type="EMBL" id="ML119756">
    <property type="protein sequence ID" value="RPA75820.1"/>
    <property type="molecule type" value="Genomic_DNA"/>
</dbReference>
<dbReference type="AlphaFoldDB" id="A0A3N4HVE7"/>
<sequence length="752" mass="80870">MASPHGFPDKVDVPTTSPAPPTSETDKPVLRNARSFKRLEPSSTSLETSPLNSTLVTEDDPLLPTPASALHTDDEKSPAVTNFPDNFDELPPEILALTDRFIESLSAKIHPAPLTASQLSDLFQDFYALASSHISTYISTLYLALKSKSGHVTKEQQMLSFEELTQKRRDRKLLEAKKLAIEEAVEKKVTEAVYERIWRHKTTDDEARDETLRSKIAALGLCGVKAVHLGIEEGVSDEAMIEALVEPRKALLQVSAERSPLAKLNVLRTIHKSIVDVLTSLGSSSHSSADQILPTLIFTLLHAHAEINIASDLFFIQRFRSKERIDGEAAYCLTNLEAAITFLETVDLATLHLEDALGPPSRASLRQAIPGQSEGDSSPQLPFVPPDNPLKHLEDKLADAHHAHLTAEAERLTSPITPSFPTTSLVTAEAKPTGQRKPINLLAPVEMVGSAVVSTASTGINTLNTTLESSYRFLFSRIQTRSDVAIPKTLEEARNLVSPKLPEPTAPLATLFDEPSPPSERSSLDTLPTPPLPSTTHKMERSPSSHSVRSNRSSRSVASARTPTRAPRPALATNASNAAHTAAHHASNAAAAAAPAAAAVVGALGFGLRGIAGIGMRGFRGATSLASSTASSPVVERGNVPDKAGKKEKENNKAEEAKAGAEDAREVDLLKSFPELAETLSPAASVTSLPLQASEGKRKVEEEVKVPEIRRKFLRGDVGELRLGEVEELLGAYRELVGFLVQKGVVEDPEGS</sequence>
<dbReference type="InterPro" id="IPR003123">
    <property type="entry name" value="VPS9"/>
</dbReference>
<feature type="compositionally biased region" description="Polar residues" evidence="1">
    <location>
        <begin position="41"/>
        <end position="56"/>
    </location>
</feature>
<feature type="domain" description="VPS9" evidence="2">
    <location>
        <begin position="206"/>
        <end position="352"/>
    </location>
</feature>
<dbReference type="InterPro" id="IPR045046">
    <property type="entry name" value="Vps9-like"/>
</dbReference>
<dbReference type="Pfam" id="PF02204">
    <property type="entry name" value="VPS9"/>
    <property type="match status" value="1"/>
</dbReference>
<organism evidence="3 4">
    <name type="scientific">Ascobolus immersus RN42</name>
    <dbReference type="NCBI Taxonomy" id="1160509"/>
    <lineage>
        <taxon>Eukaryota</taxon>
        <taxon>Fungi</taxon>
        <taxon>Dikarya</taxon>
        <taxon>Ascomycota</taxon>
        <taxon>Pezizomycotina</taxon>
        <taxon>Pezizomycetes</taxon>
        <taxon>Pezizales</taxon>
        <taxon>Ascobolaceae</taxon>
        <taxon>Ascobolus</taxon>
    </lineage>
</organism>
<evidence type="ECO:0000313" key="4">
    <source>
        <dbReference type="Proteomes" id="UP000275078"/>
    </source>
</evidence>
<feature type="region of interest" description="Disordered" evidence="1">
    <location>
        <begin position="625"/>
        <end position="661"/>
    </location>
</feature>